<comment type="caution">
    <text evidence="1">The sequence shown here is derived from an EMBL/GenBank/DDBJ whole genome shotgun (WGS) entry which is preliminary data.</text>
</comment>
<proteinExistence type="predicted"/>
<evidence type="ECO:0000313" key="2">
    <source>
        <dbReference type="Proteomes" id="UP001486808"/>
    </source>
</evidence>
<protein>
    <recommendedName>
        <fullName evidence="3">MarR family transcriptional regulator</fullName>
    </recommendedName>
</protein>
<accession>A0ABP9ZTK2</accession>
<sequence length="112" mass="12377">MAKDRRKPKVAEVGQLVGESIEASMIGFKGSAQHVGWSANLRVRTVNAITFLESASLIQVDNRKGRLAITDVGKKVVDRALSYDDDLAYNLSVIARSYRNVCVARQLDLEIE</sequence>
<evidence type="ECO:0008006" key="3">
    <source>
        <dbReference type="Google" id="ProtNLM"/>
    </source>
</evidence>
<evidence type="ECO:0000313" key="1">
    <source>
        <dbReference type="EMBL" id="GAA6132794.1"/>
    </source>
</evidence>
<gene>
    <name evidence="1" type="ORF">NBRC116187_31540</name>
</gene>
<name>A0ABP9ZTK2_9GAMM</name>
<organism evidence="1 2">
    <name type="scientific">Halopseudomonas sabulinigri</name>
    <dbReference type="NCBI Taxonomy" id="472181"/>
    <lineage>
        <taxon>Bacteria</taxon>
        <taxon>Pseudomonadati</taxon>
        <taxon>Pseudomonadota</taxon>
        <taxon>Gammaproteobacteria</taxon>
        <taxon>Pseudomonadales</taxon>
        <taxon>Pseudomonadaceae</taxon>
        <taxon>Halopseudomonas</taxon>
    </lineage>
</organism>
<keyword evidence="2" id="KW-1185">Reference proteome</keyword>
<dbReference type="EMBL" id="BAABWD010000005">
    <property type="protein sequence ID" value="GAA6132794.1"/>
    <property type="molecule type" value="Genomic_DNA"/>
</dbReference>
<dbReference type="Proteomes" id="UP001486808">
    <property type="component" value="Unassembled WGS sequence"/>
</dbReference>
<reference evidence="1 2" key="1">
    <citation type="submission" date="2024-04" db="EMBL/GenBank/DDBJ databases">
        <title>Draft genome sequence of Halopseudomonas sabulinigri NBRC 116187.</title>
        <authorList>
            <person name="Miyakawa T."/>
            <person name="Kusuya Y."/>
            <person name="Miura T."/>
        </authorList>
    </citation>
    <scope>NUCLEOTIDE SEQUENCE [LARGE SCALE GENOMIC DNA]</scope>
    <source>
        <strain evidence="1 2">4NH20-0042</strain>
    </source>
</reference>